<gene>
    <name evidence="1" type="ORF">EWV78_17595</name>
</gene>
<reference evidence="1 2" key="1">
    <citation type="submission" date="2019-01" db="EMBL/GenBank/DDBJ databases">
        <title>Coherence of Microcystis species and biogeography revealed through population genomics.</title>
        <authorList>
            <person name="Perez-Carrascal O.M."/>
            <person name="Terrat Y."/>
            <person name="Giani A."/>
            <person name="Fortin N."/>
            <person name="Tromas N."/>
            <person name="Shapiro B.J."/>
        </authorList>
    </citation>
    <scope>NUCLEOTIDE SEQUENCE [LARGE SCALE GENOMIC DNA]</scope>
    <source>
        <strain evidence="1">Ma_MB_F_20061100_S20D</strain>
    </source>
</reference>
<accession>A0A552EDC6</accession>
<dbReference type="Proteomes" id="UP000315113">
    <property type="component" value="Unassembled WGS sequence"/>
</dbReference>
<evidence type="ECO:0000313" key="2">
    <source>
        <dbReference type="Proteomes" id="UP000315113"/>
    </source>
</evidence>
<dbReference type="AlphaFoldDB" id="A0A552EDC6"/>
<name>A0A552EDC6_MICAE</name>
<dbReference type="EMBL" id="SFBH01000137">
    <property type="protein sequence ID" value="TRU32520.1"/>
    <property type="molecule type" value="Genomic_DNA"/>
</dbReference>
<sequence length="64" mass="7410">MSGVSSWSKAIVTAIYLRYRQQWVLFYYSSQNRVSYQLSVISYQLSVISQGESISKAIDNWPIL</sequence>
<evidence type="ECO:0000313" key="1">
    <source>
        <dbReference type="EMBL" id="TRU32520.1"/>
    </source>
</evidence>
<protein>
    <submittedName>
        <fullName evidence="1">Uncharacterized protein</fullName>
    </submittedName>
</protein>
<proteinExistence type="predicted"/>
<organism evidence="1 2">
    <name type="scientific">Microcystis aeruginosa Ma_MB_F_20061100_S20D</name>
    <dbReference type="NCBI Taxonomy" id="2486253"/>
    <lineage>
        <taxon>Bacteria</taxon>
        <taxon>Bacillati</taxon>
        <taxon>Cyanobacteriota</taxon>
        <taxon>Cyanophyceae</taxon>
        <taxon>Oscillatoriophycideae</taxon>
        <taxon>Chroococcales</taxon>
        <taxon>Microcystaceae</taxon>
        <taxon>Microcystis</taxon>
    </lineage>
</organism>
<comment type="caution">
    <text evidence="1">The sequence shown here is derived from an EMBL/GenBank/DDBJ whole genome shotgun (WGS) entry which is preliminary data.</text>
</comment>